<gene>
    <name evidence="2" type="ORF">V5E97_28475</name>
</gene>
<dbReference type="InterPro" id="IPR036856">
    <property type="entry name" value="Ald_Oxase/Xan_DH_a/b_sf"/>
</dbReference>
<dbReference type="InterPro" id="IPR012368">
    <property type="entry name" value="OxRdtase_Mopterin-bd_su_IorB"/>
</dbReference>
<organism evidence="2">
    <name type="scientific">Singulisphaera sp. Ch08</name>
    <dbReference type="NCBI Taxonomy" id="3120278"/>
    <lineage>
        <taxon>Bacteria</taxon>
        <taxon>Pseudomonadati</taxon>
        <taxon>Planctomycetota</taxon>
        <taxon>Planctomycetia</taxon>
        <taxon>Isosphaerales</taxon>
        <taxon>Isosphaeraceae</taxon>
        <taxon>Singulisphaera</taxon>
    </lineage>
</organism>
<dbReference type="InterPro" id="IPR052516">
    <property type="entry name" value="N-heterocyclic_Hydroxylase"/>
</dbReference>
<dbReference type="Gene3D" id="3.90.1170.50">
    <property type="entry name" value="Aldehyde oxidase/xanthine dehydrogenase, a/b hammerhead"/>
    <property type="match status" value="1"/>
</dbReference>
<evidence type="ECO:0000259" key="1">
    <source>
        <dbReference type="SMART" id="SM01008"/>
    </source>
</evidence>
<sequence>MNGDTTFDFPIEPERYELQTSLDDSFDIEPTRREFLRVLGGGLVVLCLIRENEAEAQSGGGRRRGSGGTLPREIGAWLHIAEDGAISAYTGKAEVGQNIRTSLAQAVADELRVPTASVQLVMADTARTPYDMGTFGSRTTPTMAAQLRKVAATARERLIDLAAEHWKTDRATIEISNGKATSRATGQSLGLGALTQGRKLLETIGENAPTTPAGKWEAAGQSAPKADGRAFVTGRHVYASDVKRPGMLYGKVLRPPTFHTEPTSVDTSRAKALPGVTVVHEGKFIGVVAPDEPTANRALAAIRAEWTTADQSSDRDLVQTLKGTTTAAEGGRSGPSNGERGSVADGLASAALKVEETYTIAYIAHVPLEPRAAVAEWQGDDLTVWTGTQRPFGVRGELAQALGVPEGRVRVIVPDTGGGYGGKHNGEAAVEAARLARAAGRPVKRVWSREEEFTWAYFRPAGVIDVKAGARKDGTLTAWEFHNYNSGGSGLETPYDVTNRRVAFHAAKSPLRQGSYRALASTANHFARESVMDELARGLGIDPLAFRLMNLKDDRLRAVLKAAADRFGWGKVAGPDRGVGIAGGTEKRGYVATCAEVTIDRSTSQVQVTRLVTAFECGAIVNPDHLSNQVEGAIVMGLGGALFEAIRFEGGKILNPRLSRYRVPRFSDMPTIDVVLLDRKDLPSAGAGEAPIIAVAPAVGNAIFDAAKVRLRSLPLVPNGLKT</sequence>
<dbReference type="EMBL" id="CP155447">
    <property type="protein sequence ID" value="XBH02243.1"/>
    <property type="molecule type" value="Genomic_DNA"/>
</dbReference>
<dbReference type="PIRSF" id="PIRSF036389">
    <property type="entry name" value="IOR_B"/>
    <property type="match status" value="1"/>
</dbReference>
<dbReference type="GO" id="GO:0016491">
    <property type="term" value="F:oxidoreductase activity"/>
    <property type="evidence" value="ECO:0007669"/>
    <property type="project" value="InterPro"/>
</dbReference>
<dbReference type="Gene3D" id="3.30.365.10">
    <property type="entry name" value="Aldehyde oxidase/xanthine dehydrogenase, molybdopterin binding domain"/>
    <property type="match status" value="4"/>
</dbReference>
<dbReference type="InterPro" id="IPR008274">
    <property type="entry name" value="AldOxase/xan_DH_MoCoBD1"/>
</dbReference>
<dbReference type="Pfam" id="PF02738">
    <property type="entry name" value="MoCoBD_1"/>
    <property type="match status" value="1"/>
</dbReference>
<dbReference type="InterPro" id="IPR000674">
    <property type="entry name" value="Ald_Oxase/Xan_DH_a/b"/>
</dbReference>
<evidence type="ECO:0000313" key="2">
    <source>
        <dbReference type="EMBL" id="XBH02243.1"/>
    </source>
</evidence>
<dbReference type="SUPFAM" id="SSF54665">
    <property type="entry name" value="CO dehydrogenase molybdoprotein N-domain-like"/>
    <property type="match status" value="1"/>
</dbReference>
<reference evidence="2" key="1">
    <citation type="submission" date="2024-05" db="EMBL/GenBank/DDBJ databases">
        <title>Planctomycetes of the genus Singulisphaera possess chitinolytic capabilities.</title>
        <authorList>
            <person name="Ivanova A."/>
        </authorList>
    </citation>
    <scope>NUCLEOTIDE SEQUENCE</scope>
    <source>
        <strain evidence="2">Ch08T</strain>
    </source>
</reference>
<dbReference type="RefSeq" id="WP_406694985.1">
    <property type="nucleotide sequence ID" value="NZ_CP155447.1"/>
</dbReference>
<feature type="domain" description="Aldehyde oxidase/xanthine dehydrogenase a/b hammerhead" evidence="1">
    <location>
        <begin position="233"/>
        <end position="310"/>
    </location>
</feature>
<dbReference type="AlphaFoldDB" id="A0AAU7CA00"/>
<dbReference type="InterPro" id="IPR046867">
    <property type="entry name" value="AldOxase/xan_DH_MoCoBD2"/>
</dbReference>
<dbReference type="PANTHER" id="PTHR47495:SF1">
    <property type="entry name" value="BLL3820 PROTEIN"/>
    <property type="match status" value="1"/>
</dbReference>
<dbReference type="InterPro" id="IPR037165">
    <property type="entry name" value="AldOxase/xan_DH_Mopterin-bd_sf"/>
</dbReference>
<name>A0AAU7CA00_9BACT</name>
<accession>A0AAU7CA00</accession>
<dbReference type="SUPFAM" id="SSF56003">
    <property type="entry name" value="Molybdenum cofactor-binding domain"/>
    <property type="match status" value="2"/>
</dbReference>
<proteinExistence type="predicted"/>
<dbReference type="PANTHER" id="PTHR47495">
    <property type="entry name" value="ALDEHYDE DEHYDROGENASE"/>
    <property type="match status" value="1"/>
</dbReference>
<dbReference type="SMART" id="SM01008">
    <property type="entry name" value="Ald_Xan_dh_C"/>
    <property type="match status" value="1"/>
</dbReference>
<dbReference type="Pfam" id="PF20256">
    <property type="entry name" value="MoCoBD_2"/>
    <property type="match status" value="2"/>
</dbReference>
<protein>
    <submittedName>
        <fullName evidence="2">Molybdopterin cofactor-binding domain-containing protein</fullName>
    </submittedName>
</protein>